<name>A0A2K1KH82_PHYPA</name>
<evidence type="ECO:0000313" key="2">
    <source>
        <dbReference type="EnsemblPlants" id="Pp3c6_26030V3.1"/>
    </source>
</evidence>
<gene>
    <name evidence="1" type="ORF">PHYPA_009494</name>
</gene>
<proteinExistence type="predicted"/>
<dbReference type="EnsemblPlants" id="Pp3c6_26030V3.1">
    <property type="protein sequence ID" value="Pp3c6_26030V3.1"/>
    <property type="gene ID" value="Pp3c6_26030"/>
</dbReference>
<protein>
    <submittedName>
        <fullName evidence="1 2">Uncharacterized protein</fullName>
    </submittedName>
</protein>
<dbReference type="Proteomes" id="UP000006727">
    <property type="component" value="Chromosome 6"/>
</dbReference>
<reference evidence="1 3" key="2">
    <citation type="journal article" date="2018" name="Plant J.">
        <title>The Physcomitrella patens chromosome-scale assembly reveals moss genome structure and evolution.</title>
        <authorList>
            <person name="Lang D."/>
            <person name="Ullrich K.K."/>
            <person name="Murat F."/>
            <person name="Fuchs J."/>
            <person name="Jenkins J."/>
            <person name="Haas F.B."/>
            <person name="Piednoel M."/>
            <person name="Gundlach H."/>
            <person name="Van Bel M."/>
            <person name="Meyberg R."/>
            <person name="Vives C."/>
            <person name="Morata J."/>
            <person name="Symeonidi A."/>
            <person name="Hiss M."/>
            <person name="Muchero W."/>
            <person name="Kamisugi Y."/>
            <person name="Saleh O."/>
            <person name="Blanc G."/>
            <person name="Decker E.L."/>
            <person name="van Gessel N."/>
            <person name="Grimwood J."/>
            <person name="Hayes R.D."/>
            <person name="Graham S.W."/>
            <person name="Gunter L.E."/>
            <person name="McDaniel S.F."/>
            <person name="Hoernstein S.N.W."/>
            <person name="Larsson A."/>
            <person name="Li F.W."/>
            <person name="Perroud P.F."/>
            <person name="Phillips J."/>
            <person name="Ranjan P."/>
            <person name="Rokshar D.S."/>
            <person name="Rothfels C.J."/>
            <person name="Schneider L."/>
            <person name="Shu S."/>
            <person name="Stevenson D.W."/>
            <person name="Thummler F."/>
            <person name="Tillich M."/>
            <person name="Villarreal Aguilar J.C."/>
            <person name="Widiez T."/>
            <person name="Wong G.K."/>
            <person name="Wymore A."/>
            <person name="Zhang Y."/>
            <person name="Zimmer A.D."/>
            <person name="Quatrano R.S."/>
            <person name="Mayer K.F.X."/>
            <person name="Goodstein D."/>
            <person name="Casacuberta J.M."/>
            <person name="Vandepoele K."/>
            <person name="Reski R."/>
            <person name="Cuming A.C."/>
            <person name="Tuskan G.A."/>
            <person name="Maumus F."/>
            <person name="Salse J."/>
            <person name="Schmutz J."/>
            <person name="Rensing S.A."/>
        </authorList>
    </citation>
    <scope>NUCLEOTIDE SEQUENCE [LARGE SCALE GENOMIC DNA]</scope>
    <source>
        <strain evidence="2 3">cv. Gransden 2004</strain>
    </source>
</reference>
<accession>A0A2K1KH82</accession>
<reference evidence="2" key="3">
    <citation type="submission" date="2020-12" db="UniProtKB">
        <authorList>
            <consortium name="EnsemblPlants"/>
        </authorList>
    </citation>
    <scope>IDENTIFICATION</scope>
</reference>
<dbReference type="InParanoid" id="A0A2K1KH82"/>
<dbReference type="AlphaFoldDB" id="A0A2K1KH82"/>
<dbReference type="Gramene" id="Pp3c6_26030V3.1">
    <property type="protein sequence ID" value="Pp3c6_26030V3.1"/>
    <property type="gene ID" value="Pp3c6_26030"/>
</dbReference>
<evidence type="ECO:0000313" key="3">
    <source>
        <dbReference type="Proteomes" id="UP000006727"/>
    </source>
</evidence>
<dbReference type="EMBL" id="ABEU02000006">
    <property type="protein sequence ID" value="PNR53119.1"/>
    <property type="molecule type" value="Genomic_DNA"/>
</dbReference>
<keyword evidence="3" id="KW-1185">Reference proteome</keyword>
<organism evidence="1">
    <name type="scientific">Physcomitrium patens</name>
    <name type="common">Spreading-leaved earth moss</name>
    <name type="synonym">Physcomitrella patens</name>
    <dbReference type="NCBI Taxonomy" id="3218"/>
    <lineage>
        <taxon>Eukaryota</taxon>
        <taxon>Viridiplantae</taxon>
        <taxon>Streptophyta</taxon>
        <taxon>Embryophyta</taxon>
        <taxon>Bryophyta</taxon>
        <taxon>Bryophytina</taxon>
        <taxon>Bryopsida</taxon>
        <taxon>Funariidae</taxon>
        <taxon>Funariales</taxon>
        <taxon>Funariaceae</taxon>
        <taxon>Physcomitrium</taxon>
    </lineage>
</organism>
<sequence length="38" mass="4354">MAKSIMSPLSQVWPDREHGWGCRTVIFGHLVPQISFIE</sequence>
<evidence type="ECO:0000313" key="1">
    <source>
        <dbReference type="EMBL" id="PNR53119.1"/>
    </source>
</evidence>
<reference evidence="1 3" key="1">
    <citation type="journal article" date="2008" name="Science">
        <title>The Physcomitrella genome reveals evolutionary insights into the conquest of land by plants.</title>
        <authorList>
            <person name="Rensing S."/>
            <person name="Lang D."/>
            <person name="Zimmer A."/>
            <person name="Terry A."/>
            <person name="Salamov A."/>
            <person name="Shapiro H."/>
            <person name="Nishiyama T."/>
            <person name="Perroud P.-F."/>
            <person name="Lindquist E."/>
            <person name="Kamisugi Y."/>
            <person name="Tanahashi T."/>
            <person name="Sakakibara K."/>
            <person name="Fujita T."/>
            <person name="Oishi K."/>
            <person name="Shin-I T."/>
            <person name="Kuroki Y."/>
            <person name="Toyoda A."/>
            <person name="Suzuki Y."/>
            <person name="Hashimoto A."/>
            <person name="Yamaguchi K."/>
            <person name="Sugano A."/>
            <person name="Kohara Y."/>
            <person name="Fujiyama A."/>
            <person name="Anterola A."/>
            <person name="Aoki S."/>
            <person name="Ashton N."/>
            <person name="Barbazuk W.B."/>
            <person name="Barker E."/>
            <person name="Bennetzen J."/>
            <person name="Bezanilla M."/>
            <person name="Blankenship R."/>
            <person name="Cho S.H."/>
            <person name="Dutcher S."/>
            <person name="Estelle M."/>
            <person name="Fawcett J.A."/>
            <person name="Gundlach H."/>
            <person name="Hanada K."/>
            <person name="Heyl A."/>
            <person name="Hicks K.A."/>
            <person name="Hugh J."/>
            <person name="Lohr M."/>
            <person name="Mayer K."/>
            <person name="Melkozernov A."/>
            <person name="Murata T."/>
            <person name="Nelson D."/>
            <person name="Pils B."/>
            <person name="Prigge M."/>
            <person name="Reiss B."/>
            <person name="Renner T."/>
            <person name="Rombauts S."/>
            <person name="Rushton P."/>
            <person name="Sanderfoot A."/>
            <person name="Schween G."/>
            <person name="Shiu S.-H."/>
            <person name="Stueber K."/>
            <person name="Theodoulou F.L."/>
            <person name="Tu H."/>
            <person name="Van de Peer Y."/>
            <person name="Verrier P.J."/>
            <person name="Waters E."/>
            <person name="Wood A."/>
            <person name="Yang L."/>
            <person name="Cove D."/>
            <person name="Cuming A."/>
            <person name="Hasebe M."/>
            <person name="Lucas S."/>
            <person name="Mishler D.B."/>
            <person name="Reski R."/>
            <person name="Grigoriev I."/>
            <person name="Quatrano R.S."/>
            <person name="Boore J.L."/>
        </authorList>
    </citation>
    <scope>NUCLEOTIDE SEQUENCE [LARGE SCALE GENOMIC DNA]</scope>
    <source>
        <strain evidence="2 3">cv. Gransden 2004</strain>
    </source>
</reference>